<evidence type="ECO:0000313" key="1">
    <source>
        <dbReference type="EMBL" id="MBB6447792.1"/>
    </source>
</evidence>
<dbReference type="InterPro" id="IPR025534">
    <property type="entry name" value="DUF4420"/>
</dbReference>
<dbReference type="RefSeq" id="WP_184530075.1">
    <property type="nucleotide sequence ID" value="NZ_JACHGK010000029.1"/>
</dbReference>
<reference evidence="1 2" key="1">
    <citation type="submission" date="2020-08" db="EMBL/GenBank/DDBJ databases">
        <title>Genomic Encyclopedia of Type Strains, Phase IV (KMG-IV): sequencing the most valuable type-strain genomes for metagenomic binning, comparative biology and taxonomic classification.</title>
        <authorList>
            <person name="Goeker M."/>
        </authorList>
    </citation>
    <scope>NUCLEOTIDE SEQUENCE [LARGE SCALE GENOMIC DNA]</scope>
    <source>
        <strain evidence="1 2">DSM 5391</strain>
    </source>
</reference>
<keyword evidence="2" id="KW-1185">Reference proteome</keyword>
<proteinExistence type="predicted"/>
<dbReference type="Proteomes" id="UP000531594">
    <property type="component" value="Unassembled WGS sequence"/>
</dbReference>
<accession>A0A7X0LYR3</accession>
<gene>
    <name evidence="1" type="ORF">HNR53_004502</name>
</gene>
<dbReference type="EMBL" id="JACHGK010000029">
    <property type="protein sequence ID" value="MBB6447792.1"/>
    <property type="molecule type" value="Genomic_DNA"/>
</dbReference>
<evidence type="ECO:0000313" key="2">
    <source>
        <dbReference type="Proteomes" id="UP000531594"/>
    </source>
</evidence>
<name>A0A7X0LYR3_9BACI</name>
<evidence type="ECO:0008006" key="3">
    <source>
        <dbReference type="Google" id="ProtNLM"/>
    </source>
</evidence>
<organism evidence="1 2">
    <name type="scientific">Bacillus benzoevorans</name>
    <dbReference type="NCBI Taxonomy" id="1456"/>
    <lineage>
        <taxon>Bacteria</taxon>
        <taxon>Bacillati</taxon>
        <taxon>Bacillota</taxon>
        <taxon>Bacilli</taxon>
        <taxon>Bacillales</taxon>
        <taxon>Bacillaceae</taxon>
        <taxon>Bacillus</taxon>
    </lineage>
</organism>
<comment type="caution">
    <text evidence="1">The sequence shown here is derived from an EMBL/GenBank/DDBJ whole genome shotgun (WGS) entry which is preliminary data.</text>
</comment>
<protein>
    <recommendedName>
        <fullName evidence="3">PD-(D/E)XK motif protein</fullName>
    </recommendedName>
</protein>
<dbReference type="AlphaFoldDB" id="A0A7X0LYR3"/>
<sequence length="315" mass="35641">MELSEQIRVKFAALSDGNASLLDGFSPDCASWVIKLNNTCAVGIEVEPQIKVNESFANVYFYTDHFKIRSKSKYLLVLASSDIKLRNEFAGICAIFLETGADGAKRKSLLENPIAWWINWKELIGNKSVEKTVHGVLGELIVLYYLKQYLIKDIKADNWTGPAGKSIDICTNQKNYEVKTTVIKYNNIVTISGQYQLHPANEMSLMLVKLEDIGVDASGADIVSIDILINKLAKSGLDIGELSSNVSKLGFKENSLYRKRKFRFLNLTEYPINEDFPFIDLEKLDNINNKERILQITYKIDLTGLESYEIDFKID</sequence>
<dbReference type="Pfam" id="PF14390">
    <property type="entry name" value="DUF4420"/>
    <property type="match status" value="1"/>
</dbReference>